<evidence type="ECO:0000256" key="1">
    <source>
        <dbReference type="SAM" id="SignalP"/>
    </source>
</evidence>
<dbReference type="PANTHER" id="PTHR35535:SF2">
    <property type="entry name" value="DUF306 DOMAIN-CONTAINING PROTEIN"/>
    <property type="match status" value="1"/>
</dbReference>
<evidence type="ECO:0000259" key="2">
    <source>
        <dbReference type="Pfam" id="PF03724"/>
    </source>
</evidence>
<feature type="domain" description="DUF306" evidence="2">
    <location>
        <begin position="44"/>
        <end position="159"/>
    </location>
</feature>
<dbReference type="PROSITE" id="PS51257">
    <property type="entry name" value="PROKAR_LIPOPROTEIN"/>
    <property type="match status" value="1"/>
</dbReference>
<dbReference type="KEGG" id="pur:AOC03_08670"/>
<proteinExistence type="predicted"/>
<dbReference type="Pfam" id="PF03724">
    <property type="entry name" value="META"/>
    <property type="match status" value="1"/>
</dbReference>
<gene>
    <name evidence="3" type="ORF">AOC03_08670</name>
</gene>
<keyword evidence="1" id="KW-0732">Signal</keyword>
<dbReference type="InterPro" id="IPR038670">
    <property type="entry name" value="HslJ-like_sf"/>
</dbReference>
<dbReference type="Gene3D" id="2.40.128.270">
    <property type="match status" value="1"/>
</dbReference>
<name>A0A0M4TVT2_9GAMM</name>
<accession>A0A0M4TVT2</accession>
<dbReference type="Proteomes" id="UP000059847">
    <property type="component" value="Chromosome"/>
</dbReference>
<keyword evidence="4" id="KW-1185">Reference proteome</keyword>
<evidence type="ECO:0000313" key="3">
    <source>
        <dbReference type="EMBL" id="ALF60099.1"/>
    </source>
</evidence>
<dbReference type="OrthoDB" id="6647472at2"/>
<feature type="signal peptide" evidence="1">
    <location>
        <begin position="1"/>
        <end position="19"/>
    </location>
</feature>
<evidence type="ECO:0000313" key="4">
    <source>
        <dbReference type="Proteomes" id="UP000059847"/>
    </source>
</evidence>
<dbReference type="InterPro" id="IPR005184">
    <property type="entry name" value="DUF306_Meta_HslJ"/>
</dbReference>
<reference evidence="3 4" key="1">
    <citation type="submission" date="2015-09" db="EMBL/GenBank/DDBJ databases">
        <title>Complete genome of Psychrobacter urativorans R10.10B.</title>
        <authorList>
            <person name="See-Too W.S."/>
            <person name="Chan K.G."/>
        </authorList>
    </citation>
    <scope>NUCLEOTIDE SEQUENCE [LARGE SCALE GENOMIC DNA]</scope>
    <source>
        <strain evidence="3 4">R10.10B</strain>
    </source>
</reference>
<dbReference type="EMBL" id="CP012678">
    <property type="protein sequence ID" value="ALF60099.1"/>
    <property type="molecule type" value="Genomic_DNA"/>
</dbReference>
<sequence length="170" mass="18141">MKNMTKVMMASVLAVGTLAAGCQTTTTPQTPTTPAPTQAVTTSTLEAFNWQLVDATRTNGQKVSQLFFNPAKPLTLNFMNVNGEHRVAFMNTCNNMGAGYSIVNGNVQIENGISTMMACPEPQASFDTATLATVQGKYSISKNANNVPMLTITNANQVANFKAVSKQVIQ</sequence>
<dbReference type="AlphaFoldDB" id="A0A0M4TVT2"/>
<organism evidence="3 4">
    <name type="scientific">Psychrobacter urativorans</name>
    <dbReference type="NCBI Taxonomy" id="45610"/>
    <lineage>
        <taxon>Bacteria</taxon>
        <taxon>Pseudomonadati</taxon>
        <taxon>Pseudomonadota</taxon>
        <taxon>Gammaproteobacteria</taxon>
        <taxon>Moraxellales</taxon>
        <taxon>Moraxellaceae</taxon>
        <taxon>Psychrobacter</taxon>
    </lineage>
</organism>
<dbReference type="RefSeq" id="WP_062535135.1">
    <property type="nucleotide sequence ID" value="NZ_CP012678.1"/>
</dbReference>
<feature type="chain" id="PRO_5005802314" description="DUF306 domain-containing protein" evidence="1">
    <location>
        <begin position="20"/>
        <end position="170"/>
    </location>
</feature>
<dbReference type="PANTHER" id="PTHR35535">
    <property type="entry name" value="HEAT SHOCK PROTEIN HSLJ"/>
    <property type="match status" value="1"/>
</dbReference>
<protein>
    <recommendedName>
        <fullName evidence="2">DUF306 domain-containing protein</fullName>
    </recommendedName>
</protein>
<dbReference type="InterPro" id="IPR053147">
    <property type="entry name" value="Hsp_HslJ-like"/>
</dbReference>